<proteinExistence type="predicted"/>
<dbReference type="RefSeq" id="WP_054492282.1">
    <property type="nucleotide sequence ID" value="NZ_BBZA01000050.1"/>
</dbReference>
<name>A0A0P6XUL7_9CHLR</name>
<comment type="caution">
    <text evidence="1">The sequence shown here is derived from an EMBL/GenBank/DDBJ whole genome shotgun (WGS) entry which is preliminary data.</text>
</comment>
<gene>
    <name evidence="1" type="ORF">SE16_11155</name>
</gene>
<reference evidence="1 2" key="1">
    <citation type="submission" date="2015-07" db="EMBL/GenBank/DDBJ databases">
        <title>Whole genome sequence of Ardenticatena maritima DSM 23922.</title>
        <authorList>
            <person name="Hemp J."/>
            <person name="Ward L.M."/>
            <person name="Pace L.A."/>
            <person name="Fischer W.W."/>
        </authorList>
    </citation>
    <scope>NUCLEOTIDE SEQUENCE [LARGE SCALE GENOMIC DNA]</scope>
    <source>
        <strain evidence="1 2">110S</strain>
    </source>
</reference>
<sequence length="114" mass="13363">MLKEHFGLEIEPLLKVASEDISLEDWLAEGHGDEVEWRKQMEMNRAAWQSPQELIQYLQTFIQALDNSPDVFFRLGVSKPYFVKGFFKQDLVDLLRVVEWARDSGVRYVRLSMG</sequence>
<dbReference type="Proteomes" id="UP000050502">
    <property type="component" value="Unassembled WGS sequence"/>
</dbReference>
<evidence type="ECO:0000313" key="2">
    <source>
        <dbReference type="Proteomes" id="UP000050502"/>
    </source>
</evidence>
<accession>A0A0P6XUL7</accession>
<evidence type="ECO:0000313" key="1">
    <source>
        <dbReference type="EMBL" id="KPL87109.1"/>
    </source>
</evidence>
<dbReference type="EMBL" id="LGKN01000006">
    <property type="protein sequence ID" value="KPL87109.1"/>
    <property type="molecule type" value="Genomic_DNA"/>
</dbReference>
<protein>
    <submittedName>
        <fullName evidence="1">Uncharacterized protein</fullName>
    </submittedName>
</protein>
<organism evidence="1 2">
    <name type="scientific">Ardenticatena maritima</name>
    <dbReference type="NCBI Taxonomy" id="872965"/>
    <lineage>
        <taxon>Bacteria</taxon>
        <taxon>Bacillati</taxon>
        <taxon>Chloroflexota</taxon>
        <taxon>Ardenticatenia</taxon>
        <taxon>Ardenticatenales</taxon>
        <taxon>Ardenticatenaceae</taxon>
        <taxon>Ardenticatena</taxon>
    </lineage>
</organism>
<dbReference type="AlphaFoldDB" id="A0A0P6XUL7"/>